<name>A0ACC2F6V6_DALPE</name>
<reference evidence="1" key="1">
    <citation type="submission" date="2021-05" db="EMBL/GenBank/DDBJ databases">
        <authorList>
            <person name="Pan Q."/>
            <person name="Jouanno E."/>
            <person name="Zahm M."/>
            <person name="Klopp C."/>
            <person name="Cabau C."/>
            <person name="Louis A."/>
            <person name="Berthelot C."/>
            <person name="Parey E."/>
            <person name="Roest Crollius H."/>
            <person name="Montfort J."/>
            <person name="Robinson-Rechavi M."/>
            <person name="Bouchez O."/>
            <person name="Lampietro C."/>
            <person name="Lopez Roques C."/>
            <person name="Donnadieu C."/>
            <person name="Postlethwait J."/>
            <person name="Bobe J."/>
            <person name="Dillon D."/>
            <person name="Chandos A."/>
            <person name="von Hippel F."/>
            <person name="Guiguen Y."/>
        </authorList>
    </citation>
    <scope>NUCLEOTIDE SEQUENCE</scope>
    <source>
        <strain evidence="1">YG-Jan2019</strain>
    </source>
</reference>
<accession>A0ACC2F6V6</accession>
<comment type="caution">
    <text evidence="1">The sequence shown here is derived from an EMBL/GenBank/DDBJ whole genome shotgun (WGS) entry which is preliminary data.</text>
</comment>
<gene>
    <name evidence="1" type="ORF">DPEC_G00335680</name>
</gene>
<organism evidence="1 2">
    <name type="scientific">Dallia pectoralis</name>
    <name type="common">Alaska blackfish</name>
    <dbReference type="NCBI Taxonomy" id="75939"/>
    <lineage>
        <taxon>Eukaryota</taxon>
        <taxon>Metazoa</taxon>
        <taxon>Chordata</taxon>
        <taxon>Craniata</taxon>
        <taxon>Vertebrata</taxon>
        <taxon>Euteleostomi</taxon>
        <taxon>Actinopterygii</taxon>
        <taxon>Neopterygii</taxon>
        <taxon>Teleostei</taxon>
        <taxon>Protacanthopterygii</taxon>
        <taxon>Esociformes</taxon>
        <taxon>Umbridae</taxon>
        <taxon>Dallia</taxon>
    </lineage>
</organism>
<proteinExistence type="predicted"/>
<keyword evidence="2" id="KW-1185">Reference proteome</keyword>
<evidence type="ECO:0000313" key="1">
    <source>
        <dbReference type="EMBL" id="KAJ7987141.1"/>
    </source>
</evidence>
<sequence>MVTSLFSILAYIYSLSLLSTMGPGRSQGSPVVSPEEPRRGPVARGRLDVAAFERDEDLDMQDFLGQLLSTLNLTEPGSQVKPRVTPKEPPEYMLELYNRFANDRTAAPSANIVRSFTNEDSSSYSVMPGGIRTHPLLFNVSIPHHEHITSAELRLYTLVQRDRRRYAGLDRKVTVYKRRPGEQRVNRAEWDLSRNQQEAPDMEDLEELATSHVYGKDDAWVTFDLTHQVNIWQRAESTAHRLEVHIASPRVEGAKALPEVRAEDDRNMIDVDVDLGTDGKHSPVLIVFSDDLRKSPHEKEQPNQMTDHGNNLPAKPEPGPPGTWGNRAGSHAGIADGEEMSEETLMRLLSNRIYDTHSRIRRTAPGGLCKRSPLHVEFKDIDWDSWIIQPPGYDAYECNGVCSFPLTSEVTPTRHAIVQSLLSNKISQVSPACCVPTKLDPITLLYEEEGVVTYTHKYEGMVVVECGCR</sequence>
<protein>
    <submittedName>
        <fullName evidence="1">Uncharacterized protein</fullName>
    </submittedName>
</protein>
<dbReference type="Proteomes" id="UP001157502">
    <property type="component" value="Chromosome 33"/>
</dbReference>
<dbReference type="EMBL" id="CM055760">
    <property type="protein sequence ID" value="KAJ7987141.1"/>
    <property type="molecule type" value="Genomic_DNA"/>
</dbReference>
<evidence type="ECO:0000313" key="2">
    <source>
        <dbReference type="Proteomes" id="UP001157502"/>
    </source>
</evidence>